<name>A0A813P3T7_9BILA</name>
<dbReference type="AlphaFoldDB" id="A0A813P3T7"/>
<reference evidence="2" key="1">
    <citation type="submission" date="2021-02" db="EMBL/GenBank/DDBJ databases">
        <authorList>
            <person name="Nowell W R."/>
        </authorList>
    </citation>
    <scope>NUCLEOTIDE SEQUENCE</scope>
</reference>
<dbReference type="EMBL" id="CAJNOG010000011">
    <property type="protein sequence ID" value="CAF0746983.1"/>
    <property type="molecule type" value="Genomic_DNA"/>
</dbReference>
<dbReference type="EMBL" id="CAJOAZ010005376">
    <property type="protein sequence ID" value="CAF4097662.1"/>
    <property type="molecule type" value="Genomic_DNA"/>
</dbReference>
<dbReference type="Proteomes" id="UP000663844">
    <property type="component" value="Unassembled WGS sequence"/>
</dbReference>
<dbReference type="Proteomes" id="UP000663845">
    <property type="component" value="Unassembled WGS sequence"/>
</dbReference>
<proteinExistence type="predicted"/>
<comment type="caution">
    <text evidence="2">The sequence shown here is derived from an EMBL/GenBank/DDBJ whole genome shotgun (WGS) entry which is preliminary data.</text>
</comment>
<dbReference type="EMBL" id="CAJNOG010000011">
    <property type="protein sequence ID" value="CAF0746967.1"/>
    <property type="molecule type" value="Genomic_DNA"/>
</dbReference>
<sequence length="220" mass="26354">MNATCNIRSTNYSLNQTYLPSNEDIKQTFKDFKYDQVISCVDYFQASLCSQCHIYSYPYKSKYYHKITNNFPGRLFKYVNIVSLFDGRPFEHEFFLQIARLFPYMKKLTVDNRKAQTNKQCRKSKNENITINEYHHLTLLSLEAAHEDYLEEFLLDTKTYLSNGVNLLANYETLKKVTHNFERDATRINCLKINYFYAPYITQFPKHFKNYFHHTDIAHF</sequence>
<accession>A0A813P3T7</accession>
<evidence type="ECO:0000313" key="3">
    <source>
        <dbReference type="EMBL" id="CAF4097662.1"/>
    </source>
</evidence>
<gene>
    <name evidence="1" type="ORF">JYZ213_LOCUS2243</name>
    <name evidence="2" type="ORF">JYZ213_LOCUS2244</name>
    <name evidence="3" type="ORF">OXD698_LOCUS35252</name>
</gene>
<protein>
    <submittedName>
        <fullName evidence="2">Uncharacterized protein</fullName>
    </submittedName>
</protein>
<organism evidence="2 4">
    <name type="scientific">Adineta steineri</name>
    <dbReference type="NCBI Taxonomy" id="433720"/>
    <lineage>
        <taxon>Eukaryota</taxon>
        <taxon>Metazoa</taxon>
        <taxon>Spiralia</taxon>
        <taxon>Gnathifera</taxon>
        <taxon>Rotifera</taxon>
        <taxon>Eurotatoria</taxon>
        <taxon>Bdelloidea</taxon>
        <taxon>Adinetida</taxon>
        <taxon>Adinetidae</taxon>
        <taxon>Adineta</taxon>
    </lineage>
</organism>
<evidence type="ECO:0000313" key="4">
    <source>
        <dbReference type="Proteomes" id="UP000663845"/>
    </source>
</evidence>
<evidence type="ECO:0000313" key="1">
    <source>
        <dbReference type="EMBL" id="CAF0746967.1"/>
    </source>
</evidence>
<evidence type="ECO:0000313" key="2">
    <source>
        <dbReference type="EMBL" id="CAF0746983.1"/>
    </source>
</evidence>